<dbReference type="CDD" id="cd07363">
    <property type="entry name" value="45_DOPA_Dioxygenase"/>
    <property type="match status" value="1"/>
</dbReference>
<evidence type="ECO:0000313" key="8">
    <source>
        <dbReference type="Proteomes" id="UP000537130"/>
    </source>
</evidence>
<keyword evidence="7" id="KW-0223">Dioxygenase</keyword>
<keyword evidence="5 7" id="KW-0560">Oxidoreductase</keyword>
<sequence length="274" mass="30379">MNDGMIQPALFLAHGNPLNALNNTPFVNDWRSFLPKEKPLAILCVSAHWETLGTFVTANVAPKTIHDFSGFPPALYNIQYPCPGAPELAANICERSPEIQPTLDWGLDHGSWSLLLHLYPDADIPVLQMSLDRQRSPQQIFELGRSLACLRDEGVLLMGSGNIVHNIRQWLQNPNGAFDWAESFDRAVSTALMQGDIESLINYQSLPEADMAVPSAEHYLPLLFVLGAAREGDQLNTTDYPPLSIEHCSMRSLGFCTESTTCDQTGTLFLVQKR</sequence>
<comment type="cofactor">
    <cofactor evidence="1">
        <name>Zn(2+)</name>
        <dbReference type="ChEBI" id="CHEBI:29105"/>
    </cofactor>
</comment>
<dbReference type="NCBIfam" id="NF007914">
    <property type="entry name" value="PRK10628.1"/>
    <property type="match status" value="1"/>
</dbReference>
<comment type="caution">
    <text evidence="7">The sequence shown here is derived from an EMBL/GenBank/DDBJ whole genome shotgun (WGS) entry which is preliminary data.</text>
</comment>
<name>A0A7W4W3F2_9GAMM</name>
<evidence type="ECO:0000256" key="5">
    <source>
        <dbReference type="ARBA" id="ARBA00023002"/>
    </source>
</evidence>
<dbReference type="PANTHER" id="PTHR30096:SF0">
    <property type="entry name" value="4,5-DOPA DIOXYGENASE EXTRADIOL-LIKE PROTEIN"/>
    <property type="match status" value="1"/>
</dbReference>
<feature type="domain" description="Extradiol ring-cleavage dioxygenase class III enzyme subunit B" evidence="6">
    <location>
        <begin position="26"/>
        <end position="231"/>
    </location>
</feature>
<dbReference type="InterPro" id="IPR014436">
    <property type="entry name" value="Extradiol_dOase_DODA"/>
</dbReference>
<organism evidence="7 8">
    <name type="scientific">Litorivivens lipolytica</name>
    <dbReference type="NCBI Taxonomy" id="1524264"/>
    <lineage>
        <taxon>Bacteria</taxon>
        <taxon>Pseudomonadati</taxon>
        <taxon>Pseudomonadota</taxon>
        <taxon>Gammaproteobacteria</taxon>
        <taxon>Litorivivens</taxon>
    </lineage>
</organism>
<evidence type="ECO:0000259" key="6">
    <source>
        <dbReference type="Pfam" id="PF02900"/>
    </source>
</evidence>
<keyword evidence="4" id="KW-0862">Zinc</keyword>
<proteinExistence type="inferred from homology"/>
<evidence type="ECO:0000313" key="7">
    <source>
        <dbReference type="EMBL" id="MBB3046182.1"/>
    </source>
</evidence>
<reference evidence="7 8" key="1">
    <citation type="submission" date="2020-08" db="EMBL/GenBank/DDBJ databases">
        <title>Genomic Encyclopedia of Type Strains, Phase III (KMG-III): the genomes of soil and plant-associated and newly described type strains.</title>
        <authorList>
            <person name="Whitman W."/>
        </authorList>
    </citation>
    <scope>NUCLEOTIDE SEQUENCE [LARGE SCALE GENOMIC DNA]</scope>
    <source>
        <strain evidence="7 8">CECT 8654</strain>
    </source>
</reference>
<accession>A0A7W4W3F2</accession>
<dbReference type="EMBL" id="JACHWY010000001">
    <property type="protein sequence ID" value="MBB3046182.1"/>
    <property type="molecule type" value="Genomic_DNA"/>
</dbReference>
<keyword evidence="3" id="KW-0479">Metal-binding</keyword>
<dbReference type="EC" id="1.13.11.-" evidence="7"/>
<dbReference type="SUPFAM" id="SSF53213">
    <property type="entry name" value="LigB-like"/>
    <property type="match status" value="1"/>
</dbReference>
<dbReference type="InterPro" id="IPR004183">
    <property type="entry name" value="Xdiol_dOase_suB"/>
</dbReference>
<evidence type="ECO:0000256" key="4">
    <source>
        <dbReference type="ARBA" id="ARBA00022833"/>
    </source>
</evidence>
<protein>
    <submittedName>
        <fullName evidence="7">4,5-DOPA dioxygenase extradiol</fullName>
        <ecNumber evidence="7">1.13.11.-</ecNumber>
    </submittedName>
</protein>
<evidence type="ECO:0000256" key="1">
    <source>
        <dbReference type="ARBA" id="ARBA00001947"/>
    </source>
</evidence>
<dbReference type="RefSeq" id="WP_183408881.1">
    <property type="nucleotide sequence ID" value="NZ_JACHWY010000001.1"/>
</dbReference>
<gene>
    <name evidence="7" type="ORF">FHR99_000418</name>
</gene>
<comment type="similarity">
    <text evidence="2">Belongs to the DODA-type extradiol aromatic ring-opening dioxygenase family.</text>
</comment>
<evidence type="ECO:0000256" key="2">
    <source>
        <dbReference type="ARBA" id="ARBA00007581"/>
    </source>
</evidence>
<dbReference type="AlphaFoldDB" id="A0A7W4W3F2"/>
<evidence type="ECO:0000256" key="3">
    <source>
        <dbReference type="ARBA" id="ARBA00022723"/>
    </source>
</evidence>
<dbReference type="PIRSF" id="PIRSF006157">
    <property type="entry name" value="Doxgns_DODA"/>
    <property type="match status" value="1"/>
</dbReference>
<dbReference type="GO" id="GO:0008198">
    <property type="term" value="F:ferrous iron binding"/>
    <property type="evidence" value="ECO:0007669"/>
    <property type="project" value="InterPro"/>
</dbReference>
<dbReference type="Proteomes" id="UP000537130">
    <property type="component" value="Unassembled WGS sequence"/>
</dbReference>
<keyword evidence="8" id="KW-1185">Reference proteome</keyword>
<dbReference type="Pfam" id="PF02900">
    <property type="entry name" value="LigB"/>
    <property type="match status" value="1"/>
</dbReference>
<dbReference type="Gene3D" id="3.40.830.10">
    <property type="entry name" value="LigB-like"/>
    <property type="match status" value="1"/>
</dbReference>
<dbReference type="GO" id="GO:0008270">
    <property type="term" value="F:zinc ion binding"/>
    <property type="evidence" value="ECO:0007669"/>
    <property type="project" value="InterPro"/>
</dbReference>
<dbReference type="PANTHER" id="PTHR30096">
    <property type="entry name" value="4,5-DOPA DIOXYGENASE EXTRADIOL-LIKE PROTEIN"/>
    <property type="match status" value="1"/>
</dbReference>
<dbReference type="GO" id="GO:0016702">
    <property type="term" value="F:oxidoreductase activity, acting on single donors with incorporation of molecular oxygen, incorporation of two atoms of oxygen"/>
    <property type="evidence" value="ECO:0007669"/>
    <property type="project" value="UniProtKB-ARBA"/>
</dbReference>